<evidence type="ECO:0000313" key="1">
    <source>
        <dbReference type="EMBL" id="QIJ72691.1"/>
    </source>
</evidence>
<evidence type="ECO:0000313" key="2">
    <source>
        <dbReference type="Proteomes" id="UP000502179"/>
    </source>
</evidence>
<proteinExistence type="predicted"/>
<protein>
    <submittedName>
        <fullName evidence="1">Uncharacterized protein</fullName>
    </submittedName>
</protein>
<dbReference type="Proteomes" id="UP000502179">
    <property type="component" value="Chromosome"/>
</dbReference>
<dbReference type="PANTHER" id="PTHR39081">
    <property type="entry name" value="MUT7-C DOMAIN-CONTAINING PROTEIN"/>
    <property type="match status" value="1"/>
</dbReference>
<accession>A0A6G7PYU3</accession>
<gene>
    <name evidence="1" type="ORF">G4V39_10570</name>
</gene>
<sequence length="142" mass="16767">MTEVHLSGDRTVGRLIKWLRAMGLDVSLSEAPIPERLHLTRRRSLLKKPGVLVFWADRVEEQIKELFRQCPQLKAQMRPFSRCLRCNSLLVPAKRDEVFGLVPDFIYETHSSFFRCPDCGRIYWPGGHRRRMERRLKDYLPS</sequence>
<dbReference type="SUPFAM" id="SSF57802">
    <property type="entry name" value="Rubredoxin-like"/>
    <property type="match status" value="1"/>
</dbReference>
<dbReference type="PANTHER" id="PTHR39081:SF1">
    <property type="entry name" value="MUT7-C RNASE DOMAIN-CONTAINING PROTEIN"/>
    <property type="match status" value="1"/>
</dbReference>
<keyword evidence="2" id="KW-1185">Reference proteome</keyword>
<dbReference type="KEGG" id="tav:G4V39_10570"/>
<reference evidence="1 2" key="1">
    <citation type="submission" date="2020-02" db="EMBL/GenBank/DDBJ databases">
        <title>Genome analysis of Thermosulfuriphilus ammonigenes ST65T, an anaerobic thermophilic chemolithoautotrophic bacterium isolated from a deep-sea hydrothermal vent.</title>
        <authorList>
            <person name="Slobodkina G."/>
            <person name="Allioux M."/>
            <person name="Merkel A."/>
            <person name="Alain K."/>
            <person name="Jebbar M."/>
            <person name="Slobodkin A."/>
        </authorList>
    </citation>
    <scope>NUCLEOTIDE SEQUENCE [LARGE SCALE GENOMIC DNA]</scope>
    <source>
        <strain evidence="1 2">ST65</strain>
    </source>
</reference>
<organism evidence="1 2">
    <name type="scientific">Thermosulfuriphilus ammonigenes</name>
    <dbReference type="NCBI Taxonomy" id="1936021"/>
    <lineage>
        <taxon>Bacteria</taxon>
        <taxon>Pseudomonadati</taxon>
        <taxon>Thermodesulfobacteriota</taxon>
        <taxon>Thermodesulfobacteria</taxon>
        <taxon>Thermodesulfobacteriales</taxon>
        <taxon>Thermodesulfobacteriaceae</taxon>
        <taxon>Thermosulfuriphilus</taxon>
    </lineage>
</organism>
<dbReference type="Pfam" id="PF01927">
    <property type="entry name" value="Mut7-C"/>
    <property type="match status" value="1"/>
</dbReference>
<dbReference type="AlphaFoldDB" id="A0A6G7PYU3"/>
<name>A0A6G7PYU3_9BACT</name>
<dbReference type="RefSeq" id="WP_166032907.1">
    <property type="nucleotide sequence ID" value="NZ_CP048877.1"/>
</dbReference>
<dbReference type="InterPro" id="IPR002782">
    <property type="entry name" value="Mut7-C_RNAse_dom"/>
</dbReference>
<dbReference type="EMBL" id="CP048877">
    <property type="protein sequence ID" value="QIJ72691.1"/>
    <property type="molecule type" value="Genomic_DNA"/>
</dbReference>